<gene>
    <name evidence="2" type="primary">Cirop</name>
</gene>
<accession>A0AC58M0Y4</accession>
<evidence type="ECO:0000313" key="1">
    <source>
        <dbReference type="Proteomes" id="UP001732720"/>
    </source>
</evidence>
<dbReference type="RefSeq" id="XP_073923077.1">
    <property type="nucleotide sequence ID" value="XM_074066976.1"/>
</dbReference>
<reference evidence="2" key="1">
    <citation type="submission" date="2025-08" db="UniProtKB">
        <authorList>
            <consortium name="RefSeq"/>
        </authorList>
    </citation>
    <scope>IDENTIFICATION</scope>
</reference>
<sequence>MLLLFFLGVATSRCLHDEIQKSVSLLRPPSSQLPTDFRSSFLSLSRSSEPQPLRIQTYYKRDPISDGVWDPEGHEMRGRSRALAAVREATQRIQGLLAVPPVRGPLLLSRDPAQYCHAVWGDPDTPNYHRCSHLNPGYKGESCVGAKIPDAHLHGYALWPEHGPPQLIKPDGPGVQNTDFLLYVRVAHTAKCHQEPSAIAYAACCQLDSEDRPLAGTIVYCAQHLTSPSLSHSDIVMATLHELLHALGFSGQLFKKWRDCPSGFSIRENCSTRQQVTRRDKWGQLLLTTPTVSHSLAKHLGVQGVSLGVPLEEEGPLSSHWEARLLQGSIMAATFDGALRTRLDPITLAAFKDSGWYQVNHSAAEELLWGQGSGLEFGLVTTCETSSSGFFCTGSGLGCHYLHLDKGSCSSDPMLEGCRMYKQLANGSECWKKENGLPPGAENPHGEIYHSQSRCFLANLTSQLLPGDKTSSHPSQIPHLKGTELTGRCYLHQCTQKGEYKVQVEGSSWVSCLPGKAIQIPGYYGILYCPQGRLCQTKEGTNAVTHLPVSLPIQDQLFQLSLGLVGPPGHLLGKEQKEELAEVVLQALVNRGGTDRCYFHSWSITTRLVFTVHMWKSPGCQGPSVAMLYSTLTLTLQEKPLEIYYGDASFTTKYSKLLVTSDHNPSSFHEFLSMGLCLLLLILVGALGTVAYQKRATLQVGPSAHYHQEIHGTRAQLETKRSVILPRT</sequence>
<keyword evidence="1" id="KW-1185">Reference proteome</keyword>
<organism evidence="1 2">
    <name type="scientific">Castor canadensis</name>
    <name type="common">American beaver</name>
    <dbReference type="NCBI Taxonomy" id="51338"/>
    <lineage>
        <taxon>Eukaryota</taxon>
        <taxon>Metazoa</taxon>
        <taxon>Chordata</taxon>
        <taxon>Craniata</taxon>
        <taxon>Vertebrata</taxon>
        <taxon>Euteleostomi</taxon>
        <taxon>Mammalia</taxon>
        <taxon>Eutheria</taxon>
        <taxon>Euarchontoglires</taxon>
        <taxon>Glires</taxon>
        <taxon>Rodentia</taxon>
        <taxon>Castorimorpha</taxon>
        <taxon>Castoridae</taxon>
        <taxon>Castor</taxon>
    </lineage>
</organism>
<protein>
    <submittedName>
        <fullName evidence="2">Ciliated left-right organizer metallopeptidase</fullName>
    </submittedName>
</protein>
<evidence type="ECO:0000313" key="2">
    <source>
        <dbReference type="RefSeq" id="XP_073923077.1"/>
    </source>
</evidence>
<dbReference type="Proteomes" id="UP001732720">
    <property type="component" value="Chromosome 3"/>
</dbReference>
<proteinExistence type="predicted"/>
<name>A0AC58M0Y4_CASCN</name>